<dbReference type="AlphaFoldDB" id="A0A9X3DEV6"/>
<keyword evidence="7" id="KW-0067">ATP-binding</keyword>
<keyword evidence="9" id="KW-0472">Membrane</keyword>
<name>A0A9X3DEV6_9SPHI</name>
<evidence type="ECO:0000256" key="3">
    <source>
        <dbReference type="ARBA" id="ARBA00022553"/>
    </source>
</evidence>
<dbReference type="SMART" id="SM00388">
    <property type="entry name" value="HisKA"/>
    <property type="match status" value="1"/>
</dbReference>
<feature type="transmembrane region" description="Helical" evidence="9">
    <location>
        <begin position="20"/>
        <end position="36"/>
    </location>
</feature>
<dbReference type="PRINTS" id="PR00344">
    <property type="entry name" value="BCTRLSENSOR"/>
</dbReference>
<dbReference type="SMART" id="SM00387">
    <property type="entry name" value="HATPase_c"/>
    <property type="match status" value="1"/>
</dbReference>
<dbReference type="InterPro" id="IPR005467">
    <property type="entry name" value="His_kinase_dom"/>
</dbReference>
<evidence type="ECO:0000259" key="10">
    <source>
        <dbReference type="PROSITE" id="PS50109"/>
    </source>
</evidence>
<dbReference type="EC" id="2.7.13.3" evidence="2"/>
<evidence type="ECO:0000256" key="4">
    <source>
        <dbReference type="ARBA" id="ARBA00022679"/>
    </source>
</evidence>
<comment type="catalytic activity">
    <reaction evidence="1">
        <text>ATP + protein L-histidine = ADP + protein N-phospho-L-histidine.</text>
        <dbReference type="EC" id="2.7.13.3"/>
    </reaction>
</comment>
<dbReference type="InterPro" id="IPR003661">
    <property type="entry name" value="HisK_dim/P_dom"/>
</dbReference>
<dbReference type="PANTHER" id="PTHR42878">
    <property type="entry name" value="TWO-COMPONENT HISTIDINE KINASE"/>
    <property type="match status" value="1"/>
</dbReference>
<reference evidence="11" key="1">
    <citation type="submission" date="2022-11" db="EMBL/GenBank/DDBJ databases">
        <authorList>
            <person name="Graham C."/>
            <person name="Newman J.D."/>
        </authorList>
    </citation>
    <scope>NUCLEOTIDE SEQUENCE</scope>
    <source>
        <strain evidence="11">DSM 19486</strain>
    </source>
</reference>
<evidence type="ECO:0000256" key="1">
    <source>
        <dbReference type="ARBA" id="ARBA00000085"/>
    </source>
</evidence>
<dbReference type="PANTHER" id="PTHR42878:SF7">
    <property type="entry name" value="SENSOR HISTIDINE KINASE GLRK"/>
    <property type="match status" value="1"/>
</dbReference>
<keyword evidence="9" id="KW-0812">Transmembrane</keyword>
<keyword evidence="3" id="KW-0597">Phosphoprotein</keyword>
<gene>
    <name evidence="11" type="ORF">OQZ29_08830</name>
</gene>
<keyword evidence="6 11" id="KW-0418">Kinase</keyword>
<organism evidence="11 12">
    <name type="scientific">Pedobacter agri</name>
    <dbReference type="NCBI Taxonomy" id="454586"/>
    <lineage>
        <taxon>Bacteria</taxon>
        <taxon>Pseudomonadati</taxon>
        <taxon>Bacteroidota</taxon>
        <taxon>Sphingobacteriia</taxon>
        <taxon>Sphingobacteriales</taxon>
        <taxon>Sphingobacteriaceae</taxon>
        <taxon>Pedobacter</taxon>
    </lineage>
</organism>
<evidence type="ECO:0000313" key="12">
    <source>
        <dbReference type="Proteomes" id="UP001142592"/>
    </source>
</evidence>
<dbReference type="InterPro" id="IPR036890">
    <property type="entry name" value="HATPase_C_sf"/>
</dbReference>
<feature type="transmembrane region" description="Helical" evidence="9">
    <location>
        <begin position="148"/>
        <end position="167"/>
    </location>
</feature>
<evidence type="ECO:0000256" key="5">
    <source>
        <dbReference type="ARBA" id="ARBA00022741"/>
    </source>
</evidence>
<dbReference type="GO" id="GO:0000155">
    <property type="term" value="F:phosphorelay sensor kinase activity"/>
    <property type="evidence" value="ECO:0007669"/>
    <property type="project" value="InterPro"/>
</dbReference>
<dbReference type="GO" id="GO:0000156">
    <property type="term" value="F:phosphorelay response regulator activity"/>
    <property type="evidence" value="ECO:0007669"/>
    <property type="project" value="TreeGrafter"/>
</dbReference>
<evidence type="ECO:0000256" key="7">
    <source>
        <dbReference type="ARBA" id="ARBA00022840"/>
    </source>
</evidence>
<proteinExistence type="predicted"/>
<dbReference type="EMBL" id="JAPJUH010000002">
    <property type="protein sequence ID" value="MCX3264846.1"/>
    <property type="molecule type" value="Genomic_DNA"/>
</dbReference>
<feature type="transmembrane region" description="Helical" evidence="9">
    <location>
        <begin position="220"/>
        <end position="238"/>
    </location>
</feature>
<sequence>MNLPILYTFFSHGASTKFNTSMLTILMGISIGLAIIRKQVFSGFLGAILLIFCIFTLLQYLFGLNLPVDELFMSDNLTDPHKETPGRMSLYTTISFLFTALGLELYLTKKYSISQILTSIGFVMAYLSLIGILFNISSLFSFGSYSAVALPTALGLTSASIGILFFTSDRGWLSEFASKHSAAVTTRYLLLYFFLSLPLFIGFFLLMLSKAKFPAEFATVLLIVGYAVLTLPFAIILLRKLNRSDEMSWELMRELEQRSEELFVNNNKLEMKNKQLDSLIHIISHDLKTPITSLQGSMSIMEKKLAPVMQTQDLQLFTISKRSIKTLAETITNLGEIIRTKQLEENKIENIDLCGLVNKIISQLDATIKNTNAVVTVDIDDCYIFYEQIHLHSIIQNLVTNALKYHHPGRAPLIEISSQKLINGVRLDVKDNGLGIPENQKKNLFNKYSRFHEHIEGTGVGLYLVRQLLGGHGGSIDVVSEEDKGTTFTIFLPSGNNAVN</sequence>
<keyword evidence="4" id="KW-0808">Transferase</keyword>
<evidence type="ECO:0000256" key="6">
    <source>
        <dbReference type="ARBA" id="ARBA00022777"/>
    </source>
</evidence>
<protein>
    <recommendedName>
        <fullName evidence="2">histidine kinase</fullName>
        <ecNumber evidence="2">2.7.13.3</ecNumber>
    </recommendedName>
</protein>
<dbReference type="Gene3D" id="3.30.565.10">
    <property type="entry name" value="Histidine kinase-like ATPase, C-terminal domain"/>
    <property type="match status" value="1"/>
</dbReference>
<dbReference type="InterPro" id="IPR004358">
    <property type="entry name" value="Sig_transdc_His_kin-like_C"/>
</dbReference>
<evidence type="ECO:0000256" key="9">
    <source>
        <dbReference type="SAM" id="Phobius"/>
    </source>
</evidence>
<dbReference type="CDD" id="cd00082">
    <property type="entry name" value="HisKA"/>
    <property type="match status" value="1"/>
</dbReference>
<dbReference type="GO" id="GO:0005524">
    <property type="term" value="F:ATP binding"/>
    <property type="evidence" value="ECO:0007669"/>
    <property type="project" value="UniProtKB-KW"/>
</dbReference>
<keyword evidence="5" id="KW-0547">Nucleotide-binding</keyword>
<dbReference type="InterPro" id="IPR050351">
    <property type="entry name" value="BphY/WalK/GraS-like"/>
</dbReference>
<dbReference type="Gene3D" id="1.10.287.130">
    <property type="match status" value="1"/>
</dbReference>
<evidence type="ECO:0000256" key="8">
    <source>
        <dbReference type="ARBA" id="ARBA00023012"/>
    </source>
</evidence>
<comment type="caution">
    <text evidence="11">The sequence shown here is derived from an EMBL/GenBank/DDBJ whole genome shotgun (WGS) entry which is preliminary data.</text>
</comment>
<dbReference type="PROSITE" id="PS50109">
    <property type="entry name" value="HIS_KIN"/>
    <property type="match status" value="1"/>
</dbReference>
<keyword evidence="12" id="KW-1185">Reference proteome</keyword>
<accession>A0A9X3DEV6</accession>
<dbReference type="SUPFAM" id="SSF55874">
    <property type="entry name" value="ATPase domain of HSP90 chaperone/DNA topoisomerase II/histidine kinase"/>
    <property type="match status" value="1"/>
</dbReference>
<evidence type="ECO:0000313" key="11">
    <source>
        <dbReference type="EMBL" id="MCX3264846.1"/>
    </source>
</evidence>
<dbReference type="Proteomes" id="UP001142592">
    <property type="component" value="Unassembled WGS sequence"/>
</dbReference>
<dbReference type="GO" id="GO:0030295">
    <property type="term" value="F:protein kinase activator activity"/>
    <property type="evidence" value="ECO:0007669"/>
    <property type="project" value="TreeGrafter"/>
</dbReference>
<feature type="domain" description="Histidine kinase" evidence="10">
    <location>
        <begin position="282"/>
        <end position="496"/>
    </location>
</feature>
<dbReference type="SUPFAM" id="SSF47384">
    <property type="entry name" value="Homodimeric domain of signal transducing histidine kinase"/>
    <property type="match status" value="1"/>
</dbReference>
<evidence type="ECO:0000256" key="2">
    <source>
        <dbReference type="ARBA" id="ARBA00012438"/>
    </source>
</evidence>
<feature type="transmembrane region" description="Helical" evidence="9">
    <location>
        <begin position="43"/>
        <end position="68"/>
    </location>
</feature>
<keyword evidence="9" id="KW-1133">Transmembrane helix</keyword>
<dbReference type="InterPro" id="IPR036097">
    <property type="entry name" value="HisK_dim/P_sf"/>
</dbReference>
<dbReference type="Pfam" id="PF02518">
    <property type="entry name" value="HATPase_c"/>
    <property type="match status" value="1"/>
</dbReference>
<keyword evidence="8" id="KW-0902">Two-component regulatory system</keyword>
<feature type="transmembrane region" description="Helical" evidence="9">
    <location>
        <begin position="188"/>
        <end position="208"/>
    </location>
</feature>
<feature type="transmembrane region" description="Helical" evidence="9">
    <location>
        <begin position="119"/>
        <end position="142"/>
    </location>
</feature>
<feature type="transmembrane region" description="Helical" evidence="9">
    <location>
        <begin position="88"/>
        <end position="107"/>
    </location>
</feature>
<dbReference type="GO" id="GO:0007234">
    <property type="term" value="P:osmosensory signaling via phosphorelay pathway"/>
    <property type="evidence" value="ECO:0007669"/>
    <property type="project" value="TreeGrafter"/>
</dbReference>
<dbReference type="InterPro" id="IPR003594">
    <property type="entry name" value="HATPase_dom"/>
</dbReference>